<keyword evidence="2" id="KW-1185">Reference proteome</keyword>
<dbReference type="Ensembl" id="ENSSGRT00000030722.1">
    <property type="protein sequence ID" value="ENSSGRP00000028572.1"/>
    <property type="gene ID" value="ENSSGRG00000016313.1"/>
</dbReference>
<protein>
    <submittedName>
        <fullName evidence="1">Uncharacterized protein</fullName>
    </submittedName>
</protein>
<organism evidence="1 2">
    <name type="scientific">Sinocyclocheilus grahami</name>
    <name type="common">Dianchi golden-line fish</name>
    <name type="synonym">Barbus grahami</name>
    <dbReference type="NCBI Taxonomy" id="75366"/>
    <lineage>
        <taxon>Eukaryota</taxon>
        <taxon>Metazoa</taxon>
        <taxon>Chordata</taxon>
        <taxon>Craniata</taxon>
        <taxon>Vertebrata</taxon>
        <taxon>Euteleostomi</taxon>
        <taxon>Actinopterygii</taxon>
        <taxon>Neopterygii</taxon>
        <taxon>Teleostei</taxon>
        <taxon>Ostariophysi</taxon>
        <taxon>Cypriniformes</taxon>
        <taxon>Cyprinidae</taxon>
        <taxon>Cyprininae</taxon>
        <taxon>Sinocyclocheilus</taxon>
    </lineage>
</organism>
<reference evidence="1" key="2">
    <citation type="submission" date="2025-09" db="UniProtKB">
        <authorList>
            <consortium name="Ensembl"/>
        </authorList>
    </citation>
    <scope>IDENTIFICATION</scope>
</reference>
<sequence length="215" mass="21778">MFVMVFRMSRQNSSFDKVTSPSFPRRCCSKHVRLTCCSSLTCRSLQRVCPGGPPDDCRPGCSAPEGGRPGCSAPEGGRPGCSAPEGGRPGCSAPEGGRPGCSAPEGGRPGCSAPEGGRPGCSAPEGGRPGCSAPEGGRPGCSAPEGGRPGCSAPEGGRPGCRGGSVTVFSGCAQEGHQMTVFCERMACVVFVCCHVLSPVDCLAPPILLPRYSLS</sequence>
<dbReference type="AlphaFoldDB" id="A0A672LWT2"/>
<accession>A0A672LWT2</accession>
<dbReference type="InParanoid" id="A0A672LWT2"/>
<dbReference type="Proteomes" id="UP000472262">
    <property type="component" value="Unassembled WGS sequence"/>
</dbReference>
<reference evidence="1" key="1">
    <citation type="submission" date="2025-08" db="UniProtKB">
        <authorList>
            <consortium name="Ensembl"/>
        </authorList>
    </citation>
    <scope>IDENTIFICATION</scope>
</reference>
<name>A0A672LWT2_SINGR</name>
<evidence type="ECO:0000313" key="1">
    <source>
        <dbReference type="Ensembl" id="ENSSGRP00000028572.1"/>
    </source>
</evidence>
<evidence type="ECO:0000313" key="2">
    <source>
        <dbReference type="Proteomes" id="UP000472262"/>
    </source>
</evidence>
<proteinExistence type="predicted"/>
<dbReference type="OMA" id="AVWCVQV"/>